<dbReference type="GO" id="GO:0008800">
    <property type="term" value="F:beta-lactamase activity"/>
    <property type="evidence" value="ECO:0007669"/>
    <property type="project" value="UniProtKB-EC"/>
</dbReference>
<name>A0A0N0BL71_THEAQ</name>
<dbReference type="Proteomes" id="UP000037685">
    <property type="component" value="Unassembled WGS sequence"/>
</dbReference>
<comment type="caution">
    <text evidence="2">The sequence shown here is derived from an EMBL/GenBank/DDBJ whole genome shotgun (WGS) entry which is preliminary data.</text>
</comment>
<evidence type="ECO:0000313" key="2">
    <source>
        <dbReference type="EMBL" id="KOX89143.1"/>
    </source>
</evidence>
<sequence>MNRRLFLFWLANMGLGAGQGAKLGKVGEKKPDRLLRDALTATRQKHGVPALAGAFASGDGTVIYDAVGVYRVGGKESVSRDDAFHLGSCTKAMTATMLARLVERKVLAWETTVAEAFPDLQDRLHPKFRQATLYHFLAHRSGLPDDRKPDAVIFPRLRRLTEPMREQRRRVVGWLLSRPPAYPPGEKMVYANAGYVVAAAMAEAVTGRSWEELMSAELFKPLGMESVGFGAPPKVYGHYHSWRQCRPIAPSPEADNPPALAPAGGVHCSLNDWARFALLHLKGARGEQGLLLKPETFRKLHDDPFQQGYALGWLVVKRSWAKGVAFTHAGSNTLWFAVIWLAPNRNAAFLAAANCGGEHAFRACDDAIGRMIELFL</sequence>
<accession>A0A0N0BL71</accession>
<dbReference type="InterPro" id="IPR012338">
    <property type="entry name" value="Beta-lactam/transpept-like"/>
</dbReference>
<dbReference type="AlphaFoldDB" id="A0A0N0BL71"/>
<evidence type="ECO:0000259" key="1">
    <source>
        <dbReference type="Pfam" id="PF00144"/>
    </source>
</evidence>
<protein>
    <submittedName>
        <fullName evidence="2">Beta-lactamase</fullName>
        <ecNumber evidence="2">3.5.2.6</ecNumber>
    </submittedName>
</protein>
<dbReference type="SUPFAM" id="SSF56601">
    <property type="entry name" value="beta-lactamase/transpeptidase-like"/>
    <property type="match status" value="1"/>
</dbReference>
<proteinExistence type="predicted"/>
<gene>
    <name evidence="2" type="primary">ampC</name>
    <name evidence="2" type="ORF">BVI061214_00295</name>
</gene>
<dbReference type="PANTHER" id="PTHR43283">
    <property type="entry name" value="BETA-LACTAMASE-RELATED"/>
    <property type="match status" value="1"/>
</dbReference>
<feature type="domain" description="Beta-lactamase-related" evidence="1">
    <location>
        <begin position="37"/>
        <end position="362"/>
    </location>
</feature>
<dbReference type="Pfam" id="PF00144">
    <property type="entry name" value="Beta-lactamase"/>
    <property type="match status" value="1"/>
</dbReference>
<reference evidence="2 3" key="1">
    <citation type="submission" date="2015-07" db="EMBL/GenBank/DDBJ databases">
        <authorList>
            <person name="Noorani M."/>
        </authorList>
    </citation>
    <scope>NUCLEOTIDE SEQUENCE [LARGE SCALE GENOMIC DNA]</scope>
    <source>
        <strain evidence="3">ATCC 25104 / DSM 625 / JCM 10724 / NBRC 103206 / NCIMB 11243 / YT-1</strain>
    </source>
</reference>
<dbReference type="Gene3D" id="3.40.710.10">
    <property type="entry name" value="DD-peptidase/beta-lactamase superfamily"/>
    <property type="match status" value="1"/>
</dbReference>
<keyword evidence="2" id="KW-0378">Hydrolase</keyword>
<dbReference type="EMBL" id="LHCI01000106">
    <property type="protein sequence ID" value="KOX89143.1"/>
    <property type="molecule type" value="Genomic_DNA"/>
</dbReference>
<dbReference type="EC" id="3.5.2.6" evidence="2"/>
<evidence type="ECO:0000313" key="3">
    <source>
        <dbReference type="Proteomes" id="UP000037685"/>
    </source>
</evidence>
<dbReference type="InterPro" id="IPR001466">
    <property type="entry name" value="Beta-lactam-related"/>
</dbReference>
<dbReference type="PATRIC" id="fig|271.14.peg.386"/>
<dbReference type="RefSeq" id="WP_162208004.1">
    <property type="nucleotide sequence ID" value="NZ_LHCI01000106.1"/>
</dbReference>
<organism evidence="2 3">
    <name type="scientific">Thermus aquaticus</name>
    <dbReference type="NCBI Taxonomy" id="271"/>
    <lineage>
        <taxon>Bacteria</taxon>
        <taxon>Thermotogati</taxon>
        <taxon>Deinococcota</taxon>
        <taxon>Deinococci</taxon>
        <taxon>Thermales</taxon>
        <taxon>Thermaceae</taxon>
        <taxon>Thermus</taxon>
    </lineage>
</organism>
<dbReference type="InterPro" id="IPR050789">
    <property type="entry name" value="Diverse_Enzym_Activities"/>
</dbReference>